<dbReference type="SMART" id="SM00382">
    <property type="entry name" value="AAA"/>
    <property type="match status" value="1"/>
</dbReference>
<dbReference type="GO" id="GO:0005886">
    <property type="term" value="C:plasma membrane"/>
    <property type="evidence" value="ECO:0007669"/>
    <property type="project" value="TreeGrafter"/>
</dbReference>
<dbReference type="InterPro" id="IPR003439">
    <property type="entry name" value="ABC_transporter-like_ATP-bd"/>
</dbReference>
<dbReference type="SUPFAM" id="SSF52540">
    <property type="entry name" value="P-loop containing nucleoside triphosphate hydrolases"/>
    <property type="match status" value="1"/>
</dbReference>
<dbReference type="PANTHER" id="PTHR24220:SF692">
    <property type="entry name" value="ABC TRANSPORTER DOMAIN-CONTAINING PROTEIN"/>
    <property type="match status" value="1"/>
</dbReference>
<dbReference type="InterPro" id="IPR003593">
    <property type="entry name" value="AAA+_ATPase"/>
</dbReference>
<dbReference type="RefSeq" id="WP_092638773.1">
    <property type="nucleotide sequence ID" value="NZ_FNID01000008.1"/>
</dbReference>
<evidence type="ECO:0000256" key="1">
    <source>
        <dbReference type="ARBA" id="ARBA00022741"/>
    </source>
</evidence>
<dbReference type="GO" id="GO:0005524">
    <property type="term" value="F:ATP binding"/>
    <property type="evidence" value="ECO:0007669"/>
    <property type="project" value="UniProtKB-KW"/>
</dbReference>
<dbReference type="Gene3D" id="3.40.50.300">
    <property type="entry name" value="P-loop containing nucleotide triphosphate hydrolases"/>
    <property type="match status" value="1"/>
</dbReference>
<sequence length="257" mass="28200">MLEFEKIVKLFNAGTPDEVALFDGFDFRVEKGEFVSIIGSNGSGKTTLLNLACGSLPIDGGSIRFNGRDITRESEHRRAQFIGRVFQDPQKGSCGDLTILENMALADNKKGVYALGRAINRRRIDYYRSLLEPCGMGLENRLNVPASTLSGGQRQALALVIAGMTDIELLILDEHTAALDPKSSETVMELTDKLVKEKKVTTLMVTHNLRFALNYGTRLVMMHEGHCVMDVSGTAKQATSIDAVLKVFNEISIECGN</sequence>
<protein>
    <submittedName>
        <fullName evidence="4">Putative ABC transport system ATP-binding protein</fullName>
    </submittedName>
</protein>
<dbReference type="OrthoDB" id="9776369at2"/>
<evidence type="ECO:0000259" key="3">
    <source>
        <dbReference type="PROSITE" id="PS50893"/>
    </source>
</evidence>
<dbReference type="Pfam" id="PF00005">
    <property type="entry name" value="ABC_tran"/>
    <property type="match status" value="1"/>
</dbReference>
<dbReference type="InterPro" id="IPR015854">
    <property type="entry name" value="ABC_transpr_LolD-like"/>
</dbReference>
<keyword evidence="2 4" id="KW-0067">ATP-binding</keyword>
<dbReference type="GO" id="GO:0022857">
    <property type="term" value="F:transmembrane transporter activity"/>
    <property type="evidence" value="ECO:0007669"/>
    <property type="project" value="TreeGrafter"/>
</dbReference>
<keyword evidence="5" id="KW-1185">Reference proteome</keyword>
<dbReference type="PROSITE" id="PS50893">
    <property type="entry name" value="ABC_TRANSPORTER_2"/>
    <property type="match status" value="1"/>
</dbReference>
<dbReference type="EMBL" id="FNID01000008">
    <property type="protein sequence ID" value="SDM95412.1"/>
    <property type="molecule type" value="Genomic_DNA"/>
</dbReference>
<dbReference type="InterPro" id="IPR027417">
    <property type="entry name" value="P-loop_NTPase"/>
</dbReference>
<dbReference type="PANTHER" id="PTHR24220">
    <property type="entry name" value="IMPORT ATP-BINDING PROTEIN"/>
    <property type="match status" value="1"/>
</dbReference>
<dbReference type="GO" id="GO:0016887">
    <property type="term" value="F:ATP hydrolysis activity"/>
    <property type="evidence" value="ECO:0007669"/>
    <property type="project" value="InterPro"/>
</dbReference>
<feature type="domain" description="ABC transporter" evidence="3">
    <location>
        <begin position="2"/>
        <end position="249"/>
    </location>
</feature>
<dbReference type="Proteomes" id="UP000199182">
    <property type="component" value="Unassembled WGS sequence"/>
</dbReference>
<evidence type="ECO:0000313" key="4">
    <source>
        <dbReference type="EMBL" id="SDM95412.1"/>
    </source>
</evidence>
<evidence type="ECO:0000313" key="5">
    <source>
        <dbReference type="Proteomes" id="UP000199182"/>
    </source>
</evidence>
<name>A0A1G9XF11_9FIRM</name>
<accession>A0A1G9XF11</accession>
<gene>
    <name evidence="4" type="ORF">SAMN05192585_10858</name>
</gene>
<dbReference type="AlphaFoldDB" id="A0A1G9XF11"/>
<reference evidence="4 5" key="1">
    <citation type="submission" date="2016-10" db="EMBL/GenBank/DDBJ databases">
        <authorList>
            <person name="de Groot N.N."/>
        </authorList>
    </citation>
    <scope>NUCLEOTIDE SEQUENCE [LARGE SCALE GENOMIC DNA]</scope>
    <source>
        <strain evidence="4 5">CGMCC 1.5012</strain>
    </source>
</reference>
<dbReference type="STRING" id="258515.SAMN05192585_10858"/>
<evidence type="ECO:0000256" key="2">
    <source>
        <dbReference type="ARBA" id="ARBA00022840"/>
    </source>
</evidence>
<organism evidence="4 5">
    <name type="scientific">Acetanaerobacterium elongatum</name>
    <dbReference type="NCBI Taxonomy" id="258515"/>
    <lineage>
        <taxon>Bacteria</taxon>
        <taxon>Bacillati</taxon>
        <taxon>Bacillota</taxon>
        <taxon>Clostridia</taxon>
        <taxon>Eubacteriales</taxon>
        <taxon>Oscillospiraceae</taxon>
        <taxon>Acetanaerobacterium</taxon>
    </lineage>
</organism>
<proteinExistence type="predicted"/>
<keyword evidence="1" id="KW-0547">Nucleotide-binding</keyword>